<evidence type="ECO:0000313" key="3">
    <source>
        <dbReference type="Proteomes" id="UP001303222"/>
    </source>
</evidence>
<accession>A0AAN6NTZ9</accession>
<feature type="compositionally biased region" description="Polar residues" evidence="1">
    <location>
        <begin position="159"/>
        <end position="169"/>
    </location>
</feature>
<keyword evidence="3" id="KW-1185">Reference proteome</keyword>
<dbReference type="EMBL" id="MU859138">
    <property type="protein sequence ID" value="KAK3951826.1"/>
    <property type="molecule type" value="Genomic_DNA"/>
</dbReference>
<comment type="caution">
    <text evidence="2">The sequence shown here is derived from an EMBL/GenBank/DDBJ whole genome shotgun (WGS) entry which is preliminary data.</text>
</comment>
<proteinExistence type="predicted"/>
<dbReference type="AlphaFoldDB" id="A0AAN6NTZ9"/>
<reference evidence="2" key="1">
    <citation type="journal article" date="2023" name="Mol. Phylogenet. Evol.">
        <title>Genome-scale phylogeny and comparative genomics of the fungal order Sordariales.</title>
        <authorList>
            <person name="Hensen N."/>
            <person name="Bonometti L."/>
            <person name="Westerberg I."/>
            <person name="Brannstrom I.O."/>
            <person name="Guillou S."/>
            <person name="Cros-Aarteil S."/>
            <person name="Calhoun S."/>
            <person name="Haridas S."/>
            <person name="Kuo A."/>
            <person name="Mondo S."/>
            <person name="Pangilinan J."/>
            <person name="Riley R."/>
            <person name="LaButti K."/>
            <person name="Andreopoulos B."/>
            <person name="Lipzen A."/>
            <person name="Chen C."/>
            <person name="Yan M."/>
            <person name="Daum C."/>
            <person name="Ng V."/>
            <person name="Clum A."/>
            <person name="Steindorff A."/>
            <person name="Ohm R.A."/>
            <person name="Martin F."/>
            <person name="Silar P."/>
            <person name="Natvig D.O."/>
            <person name="Lalanne C."/>
            <person name="Gautier V."/>
            <person name="Ament-Velasquez S.L."/>
            <person name="Kruys A."/>
            <person name="Hutchinson M.I."/>
            <person name="Powell A.J."/>
            <person name="Barry K."/>
            <person name="Miller A.N."/>
            <person name="Grigoriev I.V."/>
            <person name="Debuchy R."/>
            <person name="Gladieux P."/>
            <person name="Hiltunen Thoren M."/>
            <person name="Johannesson H."/>
        </authorList>
    </citation>
    <scope>NUCLEOTIDE SEQUENCE</scope>
    <source>
        <strain evidence="2">CBS 626.80</strain>
    </source>
</reference>
<feature type="region of interest" description="Disordered" evidence="1">
    <location>
        <begin position="140"/>
        <end position="169"/>
    </location>
</feature>
<feature type="compositionally biased region" description="Polar residues" evidence="1">
    <location>
        <begin position="64"/>
        <end position="74"/>
    </location>
</feature>
<feature type="compositionally biased region" description="Polar residues" evidence="1">
    <location>
        <begin position="84"/>
        <end position="94"/>
    </location>
</feature>
<evidence type="ECO:0000256" key="1">
    <source>
        <dbReference type="SAM" id="MobiDB-lite"/>
    </source>
</evidence>
<feature type="region of interest" description="Disordered" evidence="1">
    <location>
        <begin position="63"/>
        <end position="105"/>
    </location>
</feature>
<protein>
    <submittedName>
        <fullName evidence="2">Uncharacterized protein</fullName>
    </submittedName>
</protein>
<dbReference type="Proteomes" id="UP001303222">
    <property type="component" value="Unassembled WGS sequence"/>
</dbReference>
<evidence type="ECO:0000313" key="2">
    <source>
        <dbReference type="EMBL" id="KAK3951826.1"/>
    </source>
</evidence>
<feature type="region of interest" description="Disordered" evidence="1">
    <location>
        <begin position="233"/>
        <end position="263"/>
    </location>
</feature>
<feature type="compositionally biased region" description="Acidic residues" evidence="1">
    <location>
        <begin position="236"/>
        <end position="257"/>
    </location>
</feature>
<gene>
    <name evidence="2" type="ORF">QBC32DRAFT_314514</name>
</gene>
<organism evidence="2 3">
    <name type="scientific">Pseudoneurospora amorphoporcata</name>
    <dbReference type="NCBI Taxonomy" id="241081"/>
    <lineage>
        <taxon>Eukaryota</taxon>
        <taxon>Fungi</taxon>
        <taxon>Dikarya</taxon>
        <taxon>Ascomycota</taxon>
        <taxon>Pezizomycotina</taxon>
        <taxon>Sordariomycetes</taxon>
        <taxon>Sordariomycetidae</taxon>
        <taxon>Sordariales</taxon>
        <taxon>Sordariaceae</taxon>
        <taxon>Pseudoneurospora</taxon>
    </lineage>
</organism>
<name>A0AAN6NTZ9_9PEZI</name>
<sequence length="295" mass="32458">MSELQELIDAYTTLPLPVLRKSFDFGDFRRIDVDADPLPTPDTWYTEGEKFVWHWDPRKKARKSGTTVDTQSEANAEDGPAVNVQKQPTFNHTSAPAIPAKDKSPSVKEEVEGVIVAVPVTTRWRSETLISSRSPLLKASSTMPTRNLRPIPTFKPINAPSSSLPPRASNGSGTIALADLRVINLQHQHNSFHADDHKSKAAQTVSLPVSKSRSYVCSVASDGPPLSTIISVITSDDNDDDNDNNDNDDDDDDDDDSGGLIWVGDEDWAGDEVWFWAGNEGKESNDDFRKVATRV</sequence>
<reference evidence="2" key="2">
    <citation type="submission" date="2023-06" db="EMBL/GenBank/DDBJ databases">
        <authorList>
            <consortium name="Lawrence Berkeley National Laboratory"/>
            <person name="Mondo S.J."/>
            <person name="Hensen N."/>
            <person name="Bonometti L."/>
            <person name="Westerberg I."/>
            <person name="Brannstrom I.O."/>
            <person name="Guillou S."/>
            <person name="Cros-Aarteil S."/>
            <person name="Calhoun S."/>
            <person name="Haridas S."/>
            <person name="Kuo A."/>
            <person name="Pangilinan J."/>
            <person name="Riley R."/>
            <person name="Labutti K."/>
            <person name="Andreopoulos B."/>
            <person name="Lipzen A."/>
            <person name="Chen C."/>
            <person name="Yanf M."/>
            <person name="Daum C."/>
            <person name="Ng V."/>
            <person name="Clum A."/>
            <person name="Steindorff A."/>
            <person name="Ohm R."/>
            <person name="Martin F."/>
            <person name="Silar P."/>
            <person name="Natvig D."/>
            <person name="Lalanne C."/>
            <person name="Gautier V."/>
            <person name="Ament-Velasquez S.L."/>
            <person name="Kruys A."/>
            <person name="Hutchinson M.I."/>
            <person name="Powell A.J."/>
            <person name="Barry K."/>
            <person name="Miller A.N."/>
            <person name="Grigoriev I.V."/>
            <person name="Debuchy R."/>
            <person name="Gladieux P."/>
            <person name="Thoren M.H."/>
            <person name="Johannesson H."/>
        </authorList>
    </citation>
    <scope>NUCLEOTIDE SEQUENCE</scope>
    <source>
        <strain evidence="2">CBS 626.80</strain>
    </source>
</reference>